<reference evidence="4 5" key="1">
    <citation type="journal article" date="2015" name="Int J Genomics">
        <title>Comparative Genomics Revealed Genetic Diversity and Species/Strain-Level Differences in Carbohydrate Metabolism of Three Probiotic Bifidobacterial Species.</title>
        <authorList>
            <person name="Odamaki T."/>
            <person name="Horigome A."/>
            <person name="Sugahara H."/>
            <person name="Hashikura N."/>
            <person name="Minami J."/>
            <person name="Xiao J.Z."/>
            <person name="Abe F."/>
        </authorList>
    </citation>
    <scope>NUCLEOTIDE SEQUENCE [LARGE SCALE GENOMIC DNA]</scope>
    <source>
        <strain evidence="4 5">MCC 0483</strain>
    </source>
</reference>
<evidence type="ECO:0000313" key="4">
    <source>
        <dbReference type="EMBL" id="KOA48201.1"/>
    </source>
</evidence>
<keyword evidence="2" id="KW-0472">Membrane</keyword>
<feature type="compositionally biased region" description="Low complexity" evidence="1">
    <location>
        <begin position="1"/>
        <end position="14"/>
    </location>
</feature>
<feature type="compositionally biased region" description="Polar residues" evidence="1">
    <location>
        <begin position="15"/>
        <end position="33"/>
    </location>
</feature>
<dbReference type="RefSeq" id="WP_052826730.1">
    <property type="nucleotide sequence ID" value="NZ_AWFK01000019.1"/>
</dbReference>
<protein>
    <submittedName>
        <fullName evidence="4">Beta-galactosidase</fullName>
    </submittedName>
</protein>
<comment type="caution">
    <text evidence="4">The sequence shown here is derived from an EMBL/GenBank/DDBJ whole genome shotgun (WGS) entry which is preliminary data.</text>
</comment>
<proteinExistence type="predicted"/>
<evidence type="ECO:0000256" key="1">
    <source>
        <dbReference type="SAM" id="MobiDB-lite"/>
    </source>
</evidence>
<feature type="region of interest" description="Disordered" evidence="1">
    <location>
        <begin position="1"/>
        <end position="83"/>
    </location>
</feature>
<gene>
    <name evidence="4" type="ORF">BAAM0483_09015</name>
</gene>
<organism evidence="4 5">
    <name type="scientific">Bifidobacterium animalis subsp. animalis MCC 0483</name>
    <dbReference type="NCBI Taxonomy" id="1365955"/>
    <lineage>
        <taxon>Bacteria</taxon>
        <taxon>Bacillati</taxon>
        <taxon>Actinomycetota</taxon>
        <taxon>Actinomycetes</taxon>
        <taxon>Bifidobacteriales</taxon>
        <taxon>Bifidobacteriaceae</taxon>
        <taxon>Bifidobacterium</taxon>
    </lineage>
</organism>
<feature type="transmembrane region" description="Helical" evidence="2">
    <location>
        <begin position="149"/>
        <end position="170"/>
    </location>
</feature>
<dbReference type="InterPro" id="IPR025241">
    <property type="entry name" value="DUF4190"/>
</dbReference>
<evidence type="ECO:0000256" key="2">
    <source>
        <dbReference type="SAM" id="Phobius"/>
    </source>
</evidence>
<keyword evidence="2" id="KW-1133">Transmembrane helix</keyword>
<evidence type="ECO:0000313" key="5">
    <source>
        <dbReference type="Proteomes" id="UP000037239"/>
    </source>
</evidence>
<evidence type="ECO:0000259" key="3">
    <source>
        <dbReference type="Pfam" id="PF13828"/>
    </source>
</evidence>
<feature type="transmembrane region" description="Helical" evidence="2">
    <location>
        <begin position="111"/>
        <end position="137"/>
    </location>
</feature>
<accession>A0AB34T768</accession>
<keyword evidence="2" id="KW-0812">Transmembrane</keyword>
<feature type="domain" description="DUF4190" evidence="3">
    <location>
        <begin position="116"/>
        <end position="165"/>
    </location>
</feature>
<name>A0AB34T768_9BIFI</name>
<dbReference type="Pfam" id="PF13828">
    <property type="entry name" value="DUF4190"/>
    <property type="match status" value="1"/>
</dbReference>
<dbReference type="EMBL" id="AWFK01000019">
    <property type="protein sequence ID" value="KOA48201.1"/>
    <property type="molecule type" value="Genomic_DNA"/>
</dbReference>
<feature type="compositionally biased region" description="Low complexity" evidence="1">
    <location>
        <begin position="40"/>
        <end position="69"/>
    </location>
</feature>
<dbReference type="Proteomes" id="UP000037239">
    <property type="component" value="Unassembled WGS sequence"/>
</dbReference>
<dbReference type="AlphaFoldDB" id="A0AB34T768"/>
<sequence>MTNYQPNYDPNNPYAQGSSEPPMQQDPNQTPFAQPQYGDYGAQGNAQQPYGQPQYGQQSPYAQPQYGQYAQGGGQQYGQPDYTQNMPNYAPYGQYNQSQYGNGYSPEPTTWNGLCIAGFVCSFLVPIVGLILSIVALTQINRTGEKSRGMAIAGIVISVVIWLFSFIFMVSGNSIFF</sequence>